<dbReference type="Proteomes" id="UP000199328">
    <property type="component" value="Unassembled WGS sequence"/>
</dbReference>
<evidence type="ECO:0000313" key="2">
    <source>
        <dbReference type="EMBL" id="SDK26611.1"/>
    </source>
</evidence>
<proteinExistence type="predicted"/>
<feature type="domain" description="Bacteriophage phiJL001 Gp84 C-terminal" evidence="1">
    <location>
        <begin position="194"/>
        <end position="276"/>
    </location>
</feature>
<protein>
    <recommendedName>
        <fullName evidence="1">Bacteriophage phiJL001 Gp84 C-terminal domain-containing protein</fullName>
    </recommendedName>
</protein>
<name>A0A1G9AH64_9RHOB</name>
<dbReference type="InterPro" id="IPR018964">
    <property type="entry name" value="Phage_phiJL001_Gp84_C"/>
</dbReference>
<dbReference type="EMBL" id="FNFV01000002">
    <property type="protein sequence ID" value="SDK26611.1"/>
    <property type="molecule type" value="Genomic_DNA"/>
</dbReference>
<gene>
    <name evidence="2" type="ORF">SAMN05216257_102138</name>
</gene>
<sequence>MTLDPAFEAHLASGVTTVCRCWLLTRRDGTRYGFTDHDEDILFDAVRFRAETGISAGALQQSTGLSVDNAEAVGALSSIALTEADIEAGRFDGAEVLAWLVNWANPEERALVFRGTLGEIRRAGGAFHAELRGLTEALNTPVGGAYQKQCAAILGDARCGVDLSDPAFSVEAAVVAVEARKLLVFEPFEGFAEGWFEAGMVRVITGAAAGLAGVIRMDRAREHGREIALWQALAAAVEPGDLVRLEAGCDKRFDTCKAKFGNHLNFRGFPHIPGEDWLMSYPSSGEVLDGGKLVP</sequence>
<dbReference type="AlphaFoldDB" id="A0A1G9AH64"/>
<keyword evidence="3" id="KW-1185">Reference proteome</keyword>
<dbReference type="NCBIfam" id="TIGR02218">
    <property type="entry name" value="phg_TIGR02218"/>
    <property type="match status" value="1"/>
</dbReference>
<dbReference type="InterPro" id="IPR011928">
    <property type="entry name" value="Phage_phiJL001_Gp84"/>
</dbReference>
<dbReference type="STRING" id="990712.SAMN05216257_102138"/>
<evidence type="ECO:0000259" key="1">
    <source>
        <dbReference type="Pfam" id="PF09356"/>
    </source>
</evidence>
<dbReference type="Pfam" id="PF09931">
    <property type="entry name" value="Phage_phiJL001_Gp84_N"/>
    <property type="match status" value="1"/>
</dbReference>
<evidence type="ECO:0000313" key="3">
    <source>
        <dbReference type="Proteomes" id="UP000199328"/>
    </source>
</evidence>
<accession>A0A1G9AH64</accession>
<dbReference type="RefSeq" id="WP_092498682.1">
    <property type="nucleotide sequence ID" value="NZ_FNFV01000002.1"/>
</dbReference>
<reference evidence="3" key="1">
    <citation type="submission" date="2016-10" db="EMBL/GenBank/DDBJ databases">
        <authorList>
            <person name="Varghese N."/>
            <person name="Submissions S."/>
        </authorList>
    </citation>
    <scope>NUCLEOTIDE SEQUENCE [LARGE SCALE GENOMIC DNA]</scope>
    <source>
        <strain evidence="3">CGMCC 1.10789</strain>
    </source>
</reference>
<organism evidence="2 3">
    <name type="scientific">Meinhardsimonia xiamenensis</name>
    <dbReference type="NCBI Taxonomy" id="990712"/>
    <lineage>
        <taxon>Bacteria</taxon>
        <taxon>Pseudomonadati</taxon>
        <taxon>Pseudomonadota</taxon>
        <taxon>Alphaproteobacteria</taxon>
        <taxon>Rhodobacterales</taxon>
        <taxon>Paracoccaceae</taxon>
        <taxon>Meinhardsimonia</taxon>
    </lineage>
</organism>
<dbReference type="Pfam" id="PF09356">
    <property type="entry name" value="Phage_BR0599"/>
    <property type="match status" value="1"/>
</dbReference>
<dbReference type="OrthoDB" id="1633386at2"/>